<gene>
    <name evidence="1" type="ORF">SAMN04487935_3346</name>
</gene>
<protein>
    <submittedName>
        <fullName evidence="1">Uncharacterized protein</fullName>
    </submittedName>
</protein>
<dbReference type="AlphaFoldDB" id="A0A1G9BTU1"/>
<organism evidence="1 2">
    <name type="scientific">Flavobacterium noncentrifugens</name>
    <dbReference type="NCBI Taxonomy" id="1128970"/>
    <lineage>
        <taxon>Bacteria</taxon>
        <taxon>Pseudomonadati</taxon>
        <taxon>Bacteroidota</taxon>
        <taxon>Flavobacteriia</taxon>
        <taxon>Flavobacteriales</taxon>
        <taxon>Flavobacteriaceae</taxon>
        <taxon>Flavobacterium</taxon>
    </lineage>
</organism>
<reference evidence="1 2" key="1">
    <citation type="submission" date="2016-10" db="EMBL/GenBank/DDBJ databases">
        <authorList>
            <person name="de Groot N.N."/>
        </authorList>
    </citation>
    <scope>NUCLEOTIDE SEQUENCE [LARGE SCALE GENOMIC DNA]</scope>
    <source>
        <strain evidence="1 2">CGMCC 1.10076</strain>
    </source>
</reference>
<accession>A0A1G9BTU1</accession>
<evidence type="ECO:0000313" key="2">
    <source>
        <dbReference type="Proteomes" id="UP000199580"/>
    </source>
</evidence>
<dbReference type="OrthoDB" id="1151453at2"/>
<name>A0A1G9BTU1_9FLAO</name>
<keyword evidence="2" id="KW-1185">Reference proteome</keyword>
<evidence type="ECO:0000313" key="1">
    <source>
        <dbReference type="EMBL" id="SDK42740.1"/>
    </source>
</evidence>
<dbReference type="EMBL" id="FNEZ01000006">
    <property type="protein sequence ID" value="SDK42740.1"/>
    <property type="molecule type" value="Genomic_DNA"/>
</dbReference>
<sequence>MSLQKQGISLNKLRRYQLILELYHRHKTEDIADAVVLRKYIYPVYPISRTTLWTILTTPVNKELRELETQINQQQQLFS</sequence>
<dbReference type="STRING" id="1128970.SAMN04487935_3346"/>
<dbReference type="Proteomes" id="UP000199580">
    <property type="component" value="Unassembled WGS sequence"/>
</dbReference>
<proteinExistence type="predicted"/>